<dbReference type="FunFam" id="3.40.50.150:FF:000070">
    <property type="entry name" value="Protein arginine N-methyltransferase 7"/>
    <property type="match status" value="1"/>
</dbReference>
<dbReference type="PIRSF" id="PIRSF036946">
    <property type="entry name" value="Arg_N-mtase"/>
    <property type="match status" value="1"/>
</dbReference>
<dbReference type="Pfam" id="PF06325">
    <property type="entry name" value="PrmA"/>
    <property type="match status" value="1"/>
</dbReference>
<name>A0AAN7P8J6_9COLE</name>
<evidence type="ECO:0000256" key="5">
    <source>
        <dbReference type="ARBA" id="ARBA00025081"/>
    </source>
</evidence>
<dbReference type="GO" id="GO:0016274">
    <property type="term" value="F:protein-arginine N-methyltransferase activity"/>
    <property type="evidence" value="ECO:0007669"/>
    <property type="project" value="InterPro"/>
</dbReference>
<comment type="similarity">
    <text evidence="6">Belongs to the class I-like SAM-binding methyltransferase superfamily. Protein arginine N-methyltransferase family. PRMT7 subfamily.</text>
</comment>
<gene>
    <name evidence="9" type="ORF">RN001_009322</name>
</gene>
<evidence type="ECO:0000259" key="8">
    <source>
        <dbReference type="Pfam" id="PF22528"/>
    </source>
</evidence>
<dbReference type="GO" id="GO:0032259">
    <property type="term" value="P:methylation"/>
    <property type="evidence" value="ECO:0007669"/>
    <property type="project" value="UniProtKB-KW"/>
</dbReference>
<dbReference type="PROSITE" id="PS51678">
    <property type="entry name" value="SAM_MT_PRMT"/>
    <property type="match status" value="2"/>
</dbReference>
<evidence type="ECO:0000256" key="1">
    <source>
        <dbReference type="ARBA" id="ARBA00022603"/>
    </source>
</evidence>
<comment type="function">
    <text evidence="5">Essential arginine methyltransferase that can both catalyze the formation of omega-N monomethylarginine (MMA) and symmetrical dimethylarginine (sDMA). Specifically mediates the symmetrical dimethylation of arginine residues in the small nuclear ribonucleoproteins SmD1 and SmD3.</text>
</comment>
<evidence type="ECO:0000256" key="2">
    <source>
        <dbReference type="ARBA" id="ARBA00022679"/>
    </source>
</evidence>
<sequence>MSVFTQKLNPILGENTWETQDEHYDFHQEIARSSFADMLHDTERNRKYYDAIKLAINKMHASGKPAKVLDIGTGTGILSMMAAKCGADSVVACESFNPISECAQKIIRLNNYSDKIKVVNKKSVELTVGDHGDLPERANILVSEVFDTELIGEGALVTFNHATTELLENDPIVIPSSANVYAQVVETPWAQNWNGFKDIYNSDGELLIKAPDCIIECLGSTIVHDIQLSQLSQNSFKEIIPPQMIAQFHWGKKGSFCVDDDCNVLTVTAACNGKAQVVFMWWELMMDTENEIVLSCAPYWAHPLKKSNPSLTSFDIPWRDHWMQAIYYLPRYVNVEKGQELLLATCRDQYSWWFYLHADSFLPKNNYQRPFCTCGLHIAHSRTKIGLINDNKRNKKYLSILEKHVNENSTVLITSDGFYLGLTAAKLGAKKIFYLKDDYFSISLLESFIKFNNIDNVEIISDIDKLKNHGSVREINLILAQPHFFTSILPWDGLYFAYSIKKIQNLLSDNCVIAPKSFTIKGIVVEFNDLQKIRLPLGNVEGFEMTHFDSLIMDSSSKCDDKVEAQPLWEYPCVARSYVKDFIKMDLKDLFEKDYIETSVEFQLDEKMKYNGVALWIDWDLDGNDKNVISTGPTASPKRGEHVQWDLHTRQGVHFLDFESKSTLRVDFVFDVKDGKIKFLFVK</sequence>
<dbReference type="Gene3D" id="2.70.160.11">
    <property type="entry name" value="Hnrnp arginine n-methyltransferase1"/>
    <property type="match status" value="2"/>
</dbReference>
<keyword evidence="2 7" id="KW-0808">Transferase</keyword>
<comment type="caution">
    <text evidence="9">The sequence shown here is derived from an EMBL/GenBank/DDBJ whole genome shotgun (WGS) entry which is preliminary data.</text>
</comment>
<evidence type="ECO:0000256" key="7">
    <source>
        <dbReference type="PROSITE-ProRule" id="PRU01015"/>
    </source>
</evidence>
<protein>
    <recommendedName>
        <fullName evidence="6">Protein arginine N-methyltransferase</fullName>
        <ecNumber evidence="6">2.1.1.-</ecNumber>
    </recommendedName>
</protein>
<dbReference type="GO" id="GO:0042054">
    <property type="term" value="F:histone methyltransferase activity"/>
    <property type="evidence" value="ECO:0007669"/>
    <property type="project" value="TreeGrafter"/>
</dbReference>
<dbReference type="Proteomes" id="UP001353858">
    <property type="component" value="Unassembled WGS sequence"/>
</dbReference>
<dbReference type="FunFam" id="3.40.50.150:FF:000071">
    <property type="entry name" value="Protein arginine N-methyltransferase 7"/>
    <property type="match status" value="1"/>
</dbReference>
<comment type="function">
    <text evidence="6">Arginine methyltransferase that can both catalyze the formation of omega-N monomethylarginine (MMA) and symmetrical dimethylarginine (sDMA).</text>
</comment>
<dbReference type="EC" id="2.1.1.-" evidence="6"/>
<dbReference type="AlphaFoldDB" id="A0AAN7P8J6"/>
<accession>A0AAN7P8J6</accession>
<dbReference type="InterPro" id="IPR025799">
    <property type="entry name" value="Arg_MeTrfase"/>
</dbReference>
<dbReference type="PANTHER" id="PTHR11006">
    <property type="entry name" value="PROTEIN ARGININE N-METHYLTRANSFERASE"/>
    <property type="match status" value="1"/>
</dbReference>
<keyword evidence="3 7" id="KW-0949">S-adenosyl-L-methionine</keyword>
<evidence type="ECO:0000313" key="10">
    <source>
        <dbReference type="Proteomes" id="UP001353858"/>
    </source>
</evidence>
<keyword evidence="1 7" id="KW-0489">Methyltransferase</keyword>
<evidence type="ECO:0000313" key="9">
    <source>
        <dbReference type="EMBL" id="KAK4876816.1"/>
    </source>
</evidence>
<reference evidence="10" key="1">
    <citation type="submission" date="2023-01" db="EMBL/GenBank/DDBJ databases">
        <title>Key to firefly adult light organ development and bioluminescence: homeobox transcription factors regulate luciferase expression and transportation to peroxisome.</title>
        <authorList>
            <person name="Fu X."/>
        </authorList>
    </citation>
    <scope>NUCLEOTIDE SEQUENCE [LARGE SCALE GENOMIC DNA]</scope>
</reference>
<dbReference type="SUPFAM" id="SSF53335">
    <property type="entry name" value="S-adenosyl-L-methionine-dependent methyltransferases"/>
    <property type="match status" value="2"/>
</dbReference>
<organism evidence="9 10">
    <name type="scientific">Aquatica leii</name>
    <dbReference type="NCBI Taxonomy" id="1421715"/>
    <lineage>
        <taxon>Eukaryota</taxon>
        <taxon>Metazoa</taxon>
        <taxon>Ecdysozoa</taxon>
        <taxon>Arthropoda</taxon>
        <taxon>Hexapoda</taxon>
        <taxon>Insecta</taxon>
        <taxon>Pterygota</taxon>
        <taxon>Neoptera</taxon>
        <taxon>Endopterygota</taxon>
        <taxon>Coleoptera</taxon>
        <taxon>Polyphaga</taxon>
        <taxon>Elateriformia</taxon>
        <taxon>Elateroidea</taxon>
        <taxon>Lampyridae</taxon>
        <taxon>Luciolinae</taxon>
        <taxon>Aquatica</taxon>
    </lineage>
</organism>
<evidence type="ECO:0000256" key="4">
    <source>
        <dbReference type="ARBA" id="ARBA00022737"/>
    </source>
</evidence>
<dbReference type="CDD" id="cd02440">
    <property type="entry name" value="AdoMet_MTases"/>
    <property type="match status" value="1"/>
</dbReference>
<dbReference type="EMBL" id="JARPUR010000004">
    <property type="protein sequence ID" value="KAK4876816.1"/>
    <property type="molecule type" value="Genomic_DNA"/>
</dbReference>
<dbReference type="Pfam" id="PF22528">
    <property type="entry name" value="PRMT_C"/>
    <property type="match status" value="2"/>
</dbReference>
<evidence type="ECO:0000256" key="3">
    <source>
        <dbReference type="ARBA" id="ARBA00022691"/>
    </source>
</evidence>
<dbReference type="PANTHER" id="PTHR11006:SF4">
    <property type="entry name" value="PROTEIN ARGININE N-METHYLTRANSFERASE 7"/>
    <property type="match status" value="1"/>
</dbReference>
<dbReference type="InterPro" id="IPR014644">
    <property type="entry name" value="MeTrfase_PRMT7"/>
</dbReference>
<dbReference type="Gene3D" id="3.40.50.150">
    <property type="entry name" value="Vaccinia Virus protein VP39"/>
    <property type="match status" value="2"/>
</dbReference>
<keyword evidence="10" id="KW-1185">Reference proteome</keyword>
<proteinExistence type="inferred from homology"/>
<evidence type="ECO:0000256" key="6">
    <source>
        <dbReference type="PIRNR" id="PIRNR036946"/>
    </source>
</evidence>
<keyword evidence="4" id="KW-0677">Repeat</keyword>
<dbReference type="InterPro" id="IPR055135">
    <property type="entry name" value="PRMT_dom"/>
</dbReference>
<feature type="domain" description="Protein arginine N-methyltransferase" evidence="8">
    <location>
        <begin position="538"/>
        <end position="658"/>
    </location>
</feature>
<dbReference type="InterPro" id="IPR029063">
    <property type="entry name" value="SAM-dependent_MTases_sf"/>
</dbReference>
<feature type="domain" description="Protein arginine N-methyltransferase" evidence="8">
    <location>
        <begin position="223"/>
        <end position="343"/>
    </location>
</feature>